<dbReference type="AlphaFoldDB" id="A0A841FMQ8"/>
<dbReference type="GO" id="GO:0031419">
    <property type="term" value="F:cobalamin binding"/>
    <property type="evidence" value="ECO:0007669"/>
    <property type="project" value="InterPro"/>
</dbReference>
<evidence type="ECO:0000256" key="1">
    <source>
        <dbReference type="ARBA" id="ARBA00023125"/>
    </source>
</evidence>
<dbReference type="InterPro" id="IPR047057">
    <property type="entry name" value="MerR_fam"/>
</dbReference>
<dbReference type="GO" id="GO:0003700">
    <property type="term" value="F:DNA-binding transcription factor activity"/>
    <property type="evidence" value="ECO:0007669"/>
    <property type="project" value="InterPro"/>
</dbReference>
<dbReference type="RefSeq" id="WP_184791377.1">
    <property type="nucleotide sequence ID" value="NZ_BONT01000069.1"/>
</dbReference>
<evidence type="ECO:0000313" key="3">
    <source>
        <dbReference type="EMBL" id="MBB6038591.1"/>
    </source>
</evidence>
<accession>A0A841FMQ8</accession>
<dbReference type="Pfam" id="PF13411">
    <property type="entry name" value="MerR_1"/>
    <property type="match status" value="1"/>
</dbReference>
<proteinExistence type="predicted"/>
<dbReference type="SMART" id="SM00422">
    <property type="entry name" value="HTH_MERR"/>
    <property type="match status" value="1"/>
</dbReference>
<dbReference type="Proteomes" id="UP000548476">
    <property type="component" value="Unassembled WGS sequence"/>
</dbReference>
<dbReference type="Pfam" id="PF02607">
    <property type="entry name" value="B12-binding_2"/>
    <property type="match status" value="1"/>
</dbReference>
<reference evidence="3 4" key="1">
    <citation type="submission" date="2020-08" db="EMBL/GenBank/DDBJ databases">
        <title>Genomic Encyclopedia of Type Strains, Phase IV (KMG-IV): sequencing the most valuable type-strain genomes for metagenomic binning, comparative biology and taxonomic classification.</title>
        <authorList>
            <person name="Goeker M."/>
        </authorList>
    </citation>
    <scope>NUCLEOTIDE SEQUENCE [LARGE SCALE GENOMIC DNA]</scope>
    <source>
        <strain evidence="3 4">YIM 65646</strain>
    </source>
</reference>
<dbReference type="EMBL" id="JACHGT010000017">
    <property type="protein sequence ID" value="MBB6038591.1"/>
    <property type="molecule type" value="Genomic_DNA"/>
</dbReference>
<organism evidence="3 4">
    <name type="scientific">Phytomonospora endophytica</name>
    <dbReference type="NCBI Taxonomy" id="714109"/>
    <lineage>
        <taxon>Bacteria</taxon>
        <taxon>Bacillati</taxon>
        <taxon>Actinomycetota</taxon>
        <taxon>Actinomycetes</taxon>
        <taxon>Micromonosporales</taxon>
        <taxon>Micromonosporaceae</taxon>
        <taxon>Phytomonospora</taxon>
    </lineage>
</organism>
<feature type="domain" description="HTH merR-type" evidence="2">
    <location>
        <begin position="4"/>
        <end position="73"/>
    </location>
</feature>
<comment type="caution">
    <text evidence="3">The sequence shown here is derived from an EMBL/GenBank/DDBJ whole genome shotgun (WGS) entry which is preliminary data.</text>
</comment>
<keyword evidence="4" id="KW-1185">Reference proteome</keyword>
<dbReference type="InterPro" id="IPR003759">
    <property type="entry name" value="Cbl-bd_cap"/>
</dbReference>
<dbReference type="InterPro" id="IPR000551">
    <property type="entry name" value="MerR-type_HTH_dom"/>
</dbReference>
<dbReference type="InterPro" id="IPR036724">
    <property type="entry name" value="Cobalamin-bd_sf"/>
</dbReference>
<dbReference type="Gene3D" id="1.10.1660.10">
    <property type="match status" value="1"/>
</dbReference>
<dbReference type="PANTHER" id="PTHR30204:SF97">
    <property type="entry name" value="MERR FAMILY REGULATORY PROTEIN"/>
    <property type="match status" value="1"/>
</dbReference>
<sequence length="286" mass="30626">MKDGLSPKEVAQRLGIAVSTLRTWHTRYGLGPGEHTSGSHRRYGHNDLARLEVMRDLTARGFHAATAARIAVTVGAPHDERPGTEAPETIRRSVRGLAKAANRLDVLAMRVLIDDHVSAYGVIDTWDHLLRPVLGGIGDRHATTGRFVEVEHLLSRCVSEVLGSVPRPRPGARLSVMLACAAGETHSLPLEALAAALAERDVGCWLLGSRVPTDALLDATERTGPDLVVMWSHDADTADAEPLTALSSRVPVVAIAGPGWGDRPDPGWTFLASLREAVELATRLGA</sequence>
<dbReference type="Gene3D" id="1.10.1240.10">
    <property type="entry name" value="Methionine synthase domain"/>
    <property type="match status" value="1"/>
</dbReference>
<dbReference type="PROSITE" id="PS50937">
    <property type="entry name" value="HTH_MERR_2"/>
    <property type="match status" value="1"/>
</dbReference>
<dbReference type="Gene3D" id="3.40.50.280">
    <property type="entry name" value="Cobalamin-binding domain"/>
    <property type="match status" value="1"/>
</dbReference>
<protein>
    <submittedName>
        <fullName evidence="3">DNA-binding transcriptional MerR regulator</fullName>
    </submittedName>
</protein>
<gene>
    <name evidence="3" type="ORF">HNR73_006477</name>
</gene>
<dbReference type="SUPFAM" id="SSF46955">
    <property type="entry name" value="Putative DNA-binding domain"/>
    <property type="match status" value="1"/>
</dbReference>
<dbReference type="PANTHER" id="PTHR30204">
    <property type="entry name" value="REDOX-CYCLING DRUG-SENSING TRANSCRIPTIONAL ACTIVATOR SOXR"/>
    <property type="match status" value="1"/>
</dbReference>
<dbReference type="InterPro" id="IPR009061">
    <property type="entry name" value="DNA-bd_dom_put_sf"/>
</dbReference>
<dbReference type="SUPFAM" id="SSF52242">
    <property type="entry name" value="Cobalamin (vitamin B12)-binding domain"/>
    <property type="match status" value="1"/>
</dbReference>
<name>A0A841FMQ8_9ACTN</name>
<evidence type="ECO:0000313" key="4">
    <source>
        <dbReference type="Proteomes" id="UP000548476"/>
    </source>
</evidence>
<dbReference type="GO" id="GO:0046872">
    <property type="term" value="F:metal ion binding"/>
    <property type="evidence" value="ECO:0007669"/>
    <property type="project" value="InterPro"/>
</dbReference>
<dbReference type="InterPro" id="IPR036594">
    <property type="entry name" value="Meth_synthase_dom"/>
</dbReference>
<keyword evidence="1 3" id="KW-0238">DNA-binding</keyword>
<evidence type="ECO:0000259" key="2">
    <source>
        <dbReference type="PROSITE" id="PS50937"/>
    </source>
</evidence>
<dbReference type="GO" id="GO:0003677">
    <property type="term" value="F:DNA binding"/>
    <property type="evidence" value="ECO:0007669"/>
    <property type="project" value="UniProtKB-KW"/>
</dbReference>